<evidence type="ECO:0000256" key="4">
    <source>
        <dbReference type="ARBA" id="ARBA00022741"/>
    </source>
</evidence>
<evidence type="ECO:0000313" key="12">
    <source>
        <dbReference type="Proteomes" id="UP000095358"/>
    </source>
</evidence>
<dbReference type="AlphaFoldDB" id="A0A1E5RCX5"/>
<dbReference type="SMART" id="SM00220">
    <property type="entry name" value="S_TKc"/>
    <property type="match status" value="1"/>
</dbReference>
<dbReference type="Proteomes" id="UP000095358">
    <property type="component" value="Unassembled WGS sequence"/>
</dbReference>
<evidence type="ECO:0000259" key="9">
    <source>
        <dbReference type="PROSITE" id="PS50011"/>
    </source>
</evidence>
<sequence>MFHSSGKDFLFKKKSLTSLNTEHVEVDEFISKQPKLRTLSKYSINQNTVMFGDDSDSFTKSAIEFSDENENDSDFEYIEGYKYEHKNLMTIDPKPIPNKKPHAIETPAIAIETPAIAIETPAIAIETPAIAIDNKNISSVVSYSAFKSGSNTISVLSISPENNSFNVHSFTRRRSSVSKMPVPRPSSSFKVININNETNDMLEIHEESQNEDVSMMHIDDHFDENSSIFVYDDINKEGSVLKLSAEEPIPKKRFKKQFNDFEPIKLLGEGAYGQVLLVKEKENNSIFAMKQMRKAEILIMSDEPNEKKKSASSPKMKQVERTFSERDILTEINHPNIVKLFYSFHDQDRLYLILQYVPGGELFFHLNRLSKFNESVASFYTLEISLAIKFLHDKGIVYRDLKPENCLLNERGHLILTDFGLSKNTTTEVLYSYCGTPEYAAPELLAPVSTGYTKSVDWYSVGCVLYDMLTSKPPYEGTNPAAILQKIHKNPKKMWPDFAPYLSVDMKDFLSGLLNRDASLRWDVDHYWDERALSRDEIQKLKNDRKKKKKKSKVADQKTSYYKQHNIFRNLNWDKLSKAEYQQESFGPIVPIITDKNLAENFADEFTAKNIDDLMSANTVDKLLDINLKEQELLFQGFSYEADSGFLEQYMENNQNK</sequence>
<dbReference type="PANTHER" id="PTHR24351">
    <property type="entry name" value="RIBOSOMAL PROTEIN S6 KINASE"/>
    <property type="match status" value="1"/>
</dbReference>
<evidence type="ECO:0000313" key="11">
    <source>
        <dbReference type="EMBL" id="OEJ84741.1"/>
    </source>
</evidence>
<dbReference type="PROSITE" id="PS00107">
    <property type="entry name" value="PROTEIN_KINASE_ATP"/>
    <property type="match status" value="1"/>
</dbReference>
<dbReference type="STRING" id="29833.A0A1E5RCX5"/>
<dbReference type="EMBL" id="LPNN01000007">
    <property type="protein sequence ID" value="OEJ84741.1"/>
    <property type="molecule type" value="Genomic_DNA"/>
</dbReference>
<dbReference type="PROSITE" id="PS51285">
    <property type="entry name" value="AGC_KINASE_CTER"/>
    <property type="match status" value="1"/>
</dbReference>
<feature type="coiled-coil region" evidence="8">
    <location>
        <begin position="531"/>
        <end position="558"/>
    </location>
</feature>
<gene>
    <name evidence="11" type="ORF">AWRI3580_g3439</name>
</gene>
<dbReference type="Pfam" id="PF00069">
    <property type="entry name" value="Pkinase"/>
    <property type="match status" value="1"/>
</dbReference>
<dbReference type="OrthoDB" id="63267at2759"/>
<dbReference type="GO" id="GO:0004674">
    <property type="term" value="F:protein serine/threonine kinase activity"/>
    <property type="evidence" value="ECO:0007669"/>
    <property type="project" value="UniProtKB-KW"/>
</dbReference>
<accession>A0A1E5RCX5</accession>
<comment type="caution">
    <text evidence="11">The sequence shown here is derived from an EMBL/GenBank/DDBJ whole genome shotgun (WGS) entry which is preliminary data.</text>
</comment>
<keyword evidence="12" id="KW-1185">Reference proteome</keyword>
<dbReference type="InterPro" id="IPR045270">
    <property type="entry name" value="STKc_AGC"/>
</dbReference>
<keyword evidence="1" id="KW-0723">Serine/threonine-protein kinase</keyword>
<evidence type="ECO:0000256" key="1">
    <source>
        <dbReference type="ARBA" id="ARBA00022527"/>
    </source>
</evidence>
<evidence type="ECO:0000259" key="10">
    <source>
        <dbReference type="PROSITE" id="PS51285"/>
    </source>
</evidence>
<feature type="binding site" evidence="7">
    <location>
        <position position="290"/>
    </location>
    <ligand>
        <name>ATP</name>
        <dbReference type="ChEBI" id="CHEBI:30616"/>
    </ligand>
</feature>
<dbReference type="PROSITE" id="PS00108">
    <property type="entry name" value="PROTEIN_KINASE_ST"/>
    <property type="match status" value="1"/>
</dbReference>
<dbReference type="CDD" id="cd05123">
    <property type="entry name" value="STKc_AGC"/>
    <property type="match status" value="1"/>
</dbReference>
<dbReference type="PROSITE" id="PS50011">
    <property type="entry name" value="PROTEIN_KINASE_DOM"/>
    <property type="match status" value="1"/>
</dbReference>
<keyword evidence="5 11" id="KW-0418">Kinase</keyword>
<dbReference type="GO" id="GO:0005524">
    <property type="term" value="F:ATP binding"/>
    <property type="evidence" value="ECO:0007669"/>
    <property type="project" value="UniProtKB-UniRule"/>
</dbReference>
<organism evidence="11 12">
    <name type="scientific">Hanseniaspora uvarum</name>
    <name type="common">Yeast</name>
    <name type="synonym">Kloeckera apiculata</name>
    <dbReference type="NCBI Taxonomy" id="29833"/>
    <lineage>
        <taxon>Eukaryota</taxon>
        <taxon>Fungi</taxon>
        <taxon>Dikarya</taxon>
        <taxon>Ascomycota</taxon>
        <taxon>Saccharomycotina</taxon>
        <taxon>Saccharomycetes</taxon>
        <taxon>Saccharomycodales</taxon>
        <taxon>Saccharomycodaceae</taxon>
        <taxon>Hanseniaspora</taxon>
    </lineage>
</organism>
<dbReference type="InterPro" id="IPR000719">
    <property type="entry name" value="Prot_kinase_dom"/>
</dbReference>
<evidence type="ECO:0000256" key="2">
    <source>
        <dbReference type="ARBA" id="ARBA00022553"/>
    </source>
</evidence>
<dbReference type="InterPro" id="IPR000961">
    <property type="entry name" value="AGC-kinase_C"/>
</dbReference>
<keyword evidence="4 7" id="KW-0547">Nucleotide-binding</keyword>
<proteinExistence type="predicted"/>
<dbReference type="Gene3D" id="3.30.200.20">
    <property type="entry name" value="Phosphorylase Kinase, domain 1"/>
    <property type="match status" value="1"/>
</dbReference>
<keyword evidence="3" id="KW-0808">Transferase</keyword>
<reference evidence="12" key="1">
    <citation type="journal article" date="2016" name="Genome Announc.">
        <title>Genome sequences of three species of Hanseniaspora isolated from spontaneous wine fermentations.</title>
        <authorList>
            <person name="Sternes P.R."/>
            <person name="Lee D."/>
            <person name="Kutyna D.R."/>
            <person name="Borneman A.R."/>
        </authorList>
    </citation>
    <scope>NUCLEOTIDE SEQUENCE [LARGE SCALE GENOMIC DNA]</scope>
    <source>
        <strain evidence="12">AWRI3580</strain>
    </source>
</reference>
<dbReference type="InterPro" id="IPR017441">
    <property type="entry name" value="Protein_kinase_ATP_BS"/>
</dbReference>
<evidence type="ECO:0000256" key="7">
    <source>
        <dbReference type="PROSITE-ProRule" id="PRU10141"/>
    </source>
</evidence>
<keyword evidence="6 7" id="KW-0067">ATP-binding</keyword>
<evidence type="ECO:0000256" key="5">
    <source>
        <dbReference type="ARBA" id="ARBA00022777"/>
    </source>
</evidence>
<evidence type="ECO:0000256" key="6">
    <source>
        <dbReference type="ARBA" id="ARBA00022840"/>
    </source>
</evidence>
<dbReference type="Gene3D" id="1.10.510.10">
    <property type="entry name" value="Transferase(Phosphotransferase) domain 1"/>
    <property type="match status" value="1"/>
</dbReference>
<name>A0A1E5RCX5_HANUV</name>
<dbReference type="SMART" id="SM00133">
    <property type="entry name" value="S_TK_X"/>
    <property type="match status" value="1"/>
</dbReference>
<evidence type="ECO:0000256" key="3">
    <source>
        <dbReference type="ARBA" id="ARBA00022679"/>
    </source>
</evidence>
<dbReference type="VEuPathDB" id="FungiDB:AWRI3580_g3439"/>
<feature type="domain" description="Protein kinase" evidence="9">
    <location>
        <begin position="261"/>
        <end position="533"/>
    </location>
</feature>
<protein>
    <submittedName>
        <fullName evidence="11">Serine/threonine-protein kinase YPK3</fullName>
    </submittedName>
</protein>
<dbReference type="InterPro" id="IPR011009">
    <property type="entry name" value="Kinase-like_dom_sf"/>
</dbReference>
<dbReference type="InterPro" id="IPR008271">
    <property type="entry name" value="Ser/Thr_kinase_AS"/>
</dbReference>
<dbReference type="SUPFAM" id="SSF56112">
    <property type="entry name" value="Protein kinase-like (PK-like)"/>
    <property type="match status" value="1"/>
</dbReference>
<evidence type="ECO:0000256" key="8">
    <source>
        <dbReference type="SAM" id="Coils"/>
    </source>
</evidence>
<dbReference type="FunFam" id="1.10.510.10:FF:000551">
    <property type="entry name" value="Non-specific serine/threonine protein kinase"/>
    <property type="match status" value="1"/>
</dbReference>
<keyword evidence="2" id="KW-0597">Phosphoprotein</keyword>
<keyword evidence="8" id="KW-0175">Coiled coil</keyword>
<feature type="domain" description="AGC-kinase C-terminal" evidence="10">
    <location>
        <begin position="569"/>
        <end position="650"/>
    </location>
</feature>